<dbReference type="CDD" id="cd07715">
    <property type="entry name" value="TaR3-like_MBL-fold"/>
    <property type="match status" value="1"/>
</dbReference>
<gene>
    <name evidence="4" type="ORF">HY618_01540</name>
</gene>
<accession>A0A932ZTM6</accession>
<dbReference type="EMBL" id="JACQRX010000068">
    <property type="protein sequence ID" value="MBI4251116.1"/>
    <property type="molecule type" value="Genomic_DNA"/>
</dbReference>
<evidence type="ECO:0000313" key="4">
    <source>
        <dbReference type="EMBL" id="MBI4251116.1"/>
    </source>
</evidence>
<dbReference type="InterPro" id="IPR011006">
    <property type="entry name" value="CheY-like_superfamily"/>
</dbReference>
<dbReference type="SMART" id="SM00849">
    <property type="entry name" value="Lactamase_B"/>
    <property type="match status" value="1"/>
</dbReference>
<organism evidence="4 5">
    <name type="scientific">Tectimicrobiota bacterium</name>
    <dbReference type="NCBI Taxonomy" id="2528274"/>
    <lineage>
        <taxon>Bacteria</taxon>
        <taxon>Pseudomonadati</taxon>
        <taxon>Nitrospinota/Tectimicrobiota group</taxon>
        <taxon>Candidatus Tectimicrobiota</taxon>
    </lineage>
</organism>
<dbReference type="AlphaFoldDB" id="A0A932ZTM6"/>
<feature type="modified residue" description="4-aspartylphosphate" evidence="2">
    <location>
        <position position="369"/>
    </location>
</feature>
<feature type="domain" description="Response regulatory" evidence="3">
    <location>
        <begin position="319"/>
        <end position="439"/>
    </location>
</feature>
<reference evidence="4" key="1">
    <citation type="submission" date="2020-07" db="EMBL/GenBank/DDBJ databases">
        <title>Huge and variable diversity of episymbiotic CPR bacteria and DPANN archaea in groundwater ecosystems.</title>
        <authorList>
            <person name="He C.Y."/>
            <person name="Keren R."/>
            <person name="Whittaker M."/>
            <person name="Farag I.F."/>
            <person name="Doudna J."/>
            <person name="Cate J.H.D."/>
            <person name="Banfield J.F."/>
        </authorList>
    </citation>
    <scope>NUCLEOTIDE SEQUENCE</scope>
    <source>
        <strain evidence="4">NC_groundwater_1370_Ag_S-0.2um_69_93</strain>
    </source>
</reference>
<dbReference type="InterPro" id="IPR036866">
    <property type="entry name" value="RibonucZ/Hydroxyglut_hydro"/>
</dbReference>
<evidence type="ECO:0000256" key="2">
    <source>
        <dbReference type="PROSITE-ProRule" id="PRU00169"/>
    </source>
</evidence>
<evidence type="ECO:0000313" key="5">
    <source>
        <dbReference type="Proteomes" id="UP000752292"/>
    </source>
</evidence>
<dbReference type="Gene3D" id="3.40.50.2300">
    <property type="match status" value="1"/>
</dbReference>
<dbReference type="PROSITE" id="PS50110">
    <property type="entry name" value="RESPONSE_REGULATORY"/>
    <property type="match status" value="1"/>
</dbReference>
<protein>
    <submittedName>
        <fullName evidence="4">Response regulator</fullName>
    </submittedName>
</protein>
<evidence type="ECO:0000256" key="1">
    <source>
        <dbReference type="ARBA" id="ARBA00022553"/>
    </source>
</evidence>
<evidence type="ECO:0000259" key="3">
    <source>
        <dbReference type="PROSITE" id="PS50110"/>
    </source>
</evidence>
<dbReference type="SMART" id="SM00448">
    <property type="entry name" value="REC"/>
    <property type="match status" value="1"/>
</dbReference>
<sequence length="445" mass="49526">MRVRFWGTRGSIAKPGPTTLRYGGNTPCIEVETADGTLFILDCGTGIHGLGQELVTTRKPPVRGHLLISHYHWDHIQGFPFFTPLFIPGNDWHVYGPGGMDQQVKTILAGQMTYSYFPISLEEFGAGVHYHNLGEGSFDIEDARITTQYTNHPALTLAFRIEAGGATFVYIPDHEPNSLFSLDGKPGSLPLHLQDRRHVEFLKGADFLVHDAQYTLQEYPAKVSWGHSPFEKTVEYALAGGAKRLALFHHDPLRTDEDVERFVLAARESVKKARRKLGVIAAEEGLDIEIPEGAPRQRAAVPPSGSAWLSDEEPKSSGTILIVDDDPLMVRLVKKSLEAENAIRFVTAHDGEAAIKLAMKERPALIILDWGLPKMDGIQVCRALRKNEDSLFRKIPILMVTGKRLHEKDVQKCFDAGASDYLTKKFSPTQLRSRVKSWLLRSAGT</sequence>
<dbReference type="InterPro" id="IPR001789">
    <property type="entry name" value="Sig_transdc_resp-reg_receiver"/>
</dbReference>
<dbReference type="InterPro" id="IPR050595">
    <property type="entry name" value="Bact_response_regulator"/>
</dbReference>
<keyword evidence="1 2" id="KW-0597">Phosphoprotein</keyword>
<dbReference type="GO" id="GO:0000160">
    <property type="term" value="P:phosphorelay signal transduction system"/>
    <property type="evidence" value="ECO:0007669"/>
    <property type="project" value="InterPro"/>
</dbReference>
<dbReference type="PANTHER" id="PTHR44591:SF3">
    <property type="entry name" value="RESPONSE REGULATORY DOMAIN-CONTAINING PROTEIN"/>
    <property type="match status" value="1"/>
</dbReference>
<dbReference type="Pfam" id="PF00072">
    <property type="entry name" value="Response_reg"/>
    <property type="match status" value="1"/>
</dbReference>
<dbReference type="Proteomes" id="UP000752292">
    <property type="component" value="Unassembled WGS sequence"/>
</dbReference>
<comment type="caution">
    <text evidence="4">The sequence shown here is derived from an EMBL/GenBank/DDBJ whole genome shotgun (WGS) entry which is preliminary data.</text>
</comment>
<proteinExistence type="predicted"/>
<dbReference type="InterPro" id="IPR001279">
    <property type="entry name" value="Metallo-B-lactamas"/>
</dbReference>
<dbReference type="SUPFAM" id="SSF52172">
    <property type="entry name" value="CheY-like"/>
    <property type="match status" value="1"/>
</dbReference>
<dbReference type="Pfam" id="PF12706">
    <property type="entry name" value="Lactamase_B_2"/>
    <property type="match status" value="1"/>
</dbReference>
<dbReference type="SUPFAM" id="SSF56281">
    <property type="entry name" value="Metallo-hydrolase/oxidoreductase"/>
    <property type="match status" value="1"/>
</dbReference>
<dbReference type="Gene3D" id="3.60.15.10">
    <property type="entry name" value="Ribonuclease Z/Hydroxyacylglutathione hydrolase-like"/>
    <property type="match status" value="1"/>
</dbReference>
<dbReference type="PANTHER" id="PTHR44591">
    <property type="entry name" value="STRESS RESPONSE REGULATOR PROTEIN 1"/>
    <property type="match status" value="1"/>
</dbReference>
<name>A0A932ZTM6_UNCTE</name>
<dbReference type="CDD" id="cd17574">
    <property type="entry name" value="REC_OmpR"/>
    <property type="match status" value="1"/>
</dbReference>